<comment type="caution">
    <text evidence="1">The sequence shown here is derived from an EMBL/GenBank/DDBJ whole genome shotgun (WGS) entry which is preliminary data.</text>
</comment>
<keyword evidence="2" id="KW-1185">Reference proteome</keyword>
<feature type="non-terminal residue" evidence="1">
    <location>
        <position position="52"/>
    </location>
</feature>
<feature type="non-terminal residue" evidence="1">
    <location>
        <position position="1"/>
    </location>
</feature>
<protein>
    <submittedName>
        <fullName evidence="1">Uncharacterized protein</fullName>
    </submittedName>
</protein>
<dbReference type="EMBL" id="JACEIK010004128">
    <property type="protein sequence ID" value="MCD9644351.1"/>
    <property type="molecule type" value="Genomic_DNA"/>
</dbReference>
<accession>A0ABS8VAV8</accession>
<dbReference type="Proteomes" id="UP000823775">
    <property type="component" value="Unassembled WGS sequence"/>
</dbReference>
<evidence type="ECO:0000313" key="1">
    <source>
        <dbReference type="EMBL" id="MCD9644351.1"/>
    </source>
</evidence>
<name>A0ABS8VAV8_DATST</name>
<evidence type="ECO:0000313" key="2">
    <source>
        <dbReference type="Proteomes" id="UP000823775"/>
    </source>
</evidence>
<reference evidence="1 2" key="1">
    <citation type="journal article" date="2021" name="BMC Genomics">
        <title>Datura genome reveals duplications of psychoactive alkaloid biosynthetic genes and high mutation rate following tissue culture.</title>
        <authorList>
            <person name="Rajewski A."/>
            <person name="Carter-House D."/>
            <person name="Stajich J."/>
            <person name="Litt A."/>
        </authorList>
    </citation>
    <scope>NUCLEOTIDE SEQUENCE [LARGE SCALE GENOMIC DNA]</scope>
    <source>
        <strain evidence="1">AR-01</strain>
    </source>
</reference>
<gene>
    <name evidence="1" type="ORF">HAX54_032538</name>
</gene>
<proteinExistence type="predicted"/>
<organism evidence="1 2">
    <name type="scientific">Datura stramonium</name>
    <name type="common">Jimsonweed</name>
    <name type="synonym">Common thornapple</name>
    <dbReference type="NCBI Taxonomy" id="4076"/>
    <lineage>
        <taxon>Eukaryota</taxon>
        <taxon>Viridiplantae</taxon>
        <taxon>Streptophyta</taxon>
        <taxon>Embryophyta</taxon>
        <taxon>Tracheophyta</taxon>
        <taxon>Spermatophyta</taxon>
        <taxon>Magnoliopsida</taxon>
        <taxon>eudicotyledons</taxon>
        <taxon>Gunneridae</taxon>
        <taxon>Pentapetalae</taxon>
        <taxon>asterids</taxon>
        <taxon>lamiids</taxon>
        <taxon>Solanales</taxon>
        <taxon>Solanaceae</taxon>
        <taxon>Solanoideae</taxon>
        <taxon>Datureae</taxon>
        <taxon>Datura</taxon>
    </lineage>
</organism>
<sequence>KGKEVVVASTGLKRLRKGVSSSSAQKVPPVRRFGDKVVEKHGLKWFNVQNDA</sequence>